<evidence type="ECO:0000313" key="7">
    <source>
        <dbReference type="EMBL" id="GFH63332.1"/>
    </source>
</evidence>
<feature type="transmembrane region" description="Helical" evidence="6">
    <location>
        <begin position="331"/>
        <end position="354"/>
    </location>
</feature>
<dbReference type="InterPro" id="IPR050833">
    <property type="entry name" value="Poly_Biosynth_Transport"/>
</dbReference>
<dbReference type="InterPro" id="IPR002797">
    <property type="entry name" value="Polysacc_synth"/>
</dbReference>
<evidence type="ECO:0000256" key="6">
    <source>
        <dbReference type="SAM" id="Phobius"/>
    </source>
</evidence>
<comment type="caution">
    <text evidence="7">The sequence shown here is derived from an EMBL/GenBank/DDBJ whole genome shotgun (WGS) entry which is preliminary data.</text>
</comment>
<feature type="transmembrane region" description="Helical" evidence="6">
    <location>
        <begin position="114"/>
        <end position="135"/>
    </location>
</feature>
<evidence type="ECO:0000313" key="8">
    <source>
        <dbReference type="Proteomes" id="UP000505077"/>
    </source>
</evidence>
<comment type="subcellular location">
    <subcellularLocation>
        <location evidence="1">Cell membrane</location>
        <topology evidence="1">Multi-pass membrane protein</topology>
    </subcellularLocation>
</comment>
<gene>
    <name evidence="7" type="ORF">ZNDK_1103</name>
</gene>
<dbReference type="GO" id="GO:0005886">
    <property type="term" value="C:plasma membrane"/>
    <property type="evidence" value="ECO:0007669"/>
    <property type="project" value="UniProtKB-SubCell"/>
</dbReference>
<feature type="transmembrane region" description="Helical" evidence="6">
    <location>
        <begin position="439"/>
        <end position="456"/>
    </location>
</feature>
<feature type="transmembrane region" description="Helical" evidence="6">
    <location>
        <begin position="266"/>
        <end position="286"/>
    </location>
</feature>
<dbReference type="EMBL" id="BLLL01000012">
    <property type="protein sequence ID" value="GFH63332.1"/>
    <property type="molecule type" value="Genomic_DNA"/>
</dbReference>
<keyword evidence="5 6" id="KW-0472">Membrane</keyword>
<sequence length="520" mass="58057">MSTPTLAPVSLARRYLFKLFANMASVPVYLVMEAILPRVLGPVMYGNYSFATNFFQQLSGFLDMGTSLCFYNALSRRQSETELAGFYTGVGLLVACVTLLASVCMLAPHVGGVLMPGIPLWLTPPAALWAFLTWWGRVLRSMNDALGATVASETARTGISLLSVSVLSALFFSDMLNIYSLFAQQYLMLGVTALAFWHVSRAHWRRRGVPLRFTPTRERRRAYCREFFSYSHPLFVQALLSFVMIAAERWLLQWFEGSAEQGFFALSQKVSIACFLFVSAMTPLVMRELSIAWGHNDREEMGRLLTRLAPPLYVIAAYFSCFTLIEGEALVAFFGGAQFAAAIVPVQIMAMYPLHQTYGQLAGSVFHAAGRTNVTRNVTTLECVYGFATTWFLLAPSELWGIHLGAVGLALKTVCVQFVTVNLYFWLASRFIPLCYWRNLFHQIWSFTLLVGLAFACRECSMFLDIGDDESFVRFLVSGVLYSVCVLGCCAALPALLGFSRQEQRELFIRFIASRGRGAP</sequence>
<feature type="transmembrane region" description="Helical" evidence="6">
    <location>
        <begin position="374"/>
        <end position="394"/>
    </location>
</feature>
<evidence type="ECO:0000256" key="4">
    <source>
        <dbReference type="ARBA" id="ARBA00022989"/>
    </source>
</evidence>
<feature type="transmembrane region" description="Helical" evidence="6">
    <location>
        <begin position="307"/>
        <end position="325"/>
    </location>
</feature>
<evidence type="ECO:0000256" key="5">
    <source>
        <dbReference type="ARBA" id="ARBA00023136"/>
    </source>
</evidence>
<proteinExistence type="predicted"/>
<dbReference type="AlphaFoldDB" id="A0A6L2R790"/>
<dbReference type="Pfam" id="PF01943">
    <property type="entry name" value="Polysacc_synt"/>
    <property type="match status" value="1"/>
</dbReference>
<dbReference type="Proteomes" id="UP000505077">
    <property type="component" value="Unassembled WGS sequence"/>
</dbReference>
<dbReference type="PANTHER" id="PTHR30250:SF11">
    <property type="entry name" value="O-ANTIGEN TRANSPORTER-RELATED"/>
    <property type="match status" value="1"/>
</dbReference>
<reference evidence="7 8" key="1">
    <citation type="journal article" date="2020" name="ISME J.">
        <title>Parallel Reductive Genome Evolution in Desulfovibrio Ectosymbionts Independently Acquired by Trichonympha Protists in the Termite Gut.</title>
        <authorList>
            <person name="Takeuchi M."/>
            <person name="Kuwahara H."/>
            <person name="Murakami T."/>
            <person name="Takahashi K."/>
            <person name="Kajitani R."/>
            <person name="Toyoda A."/>
            <person name="Itoh T."/>
            <person name="Ohkuma M."/>
            <person name="Hongoh Y."/>
        </authorList>
    </citation>
    <scope>NUCLEOTIDE SEQUENCE [LARGE SCALE GENOMIC DNA]</scope>
    <source>
        <strain evidence="7">ZnDsv-02</strain>
    </source>
</reference>
<organism evidence="7 8">
    <name type="scientific">Candidatus Desulfovibrio kirbyi</name>
    <dbReference type="NCBI Taxonomy" id="2696086"/>
    <lineage>
        <taxon>Bacteria</taxon>
        <taxon>Pseudomonadati</taxon>
        <taxon>Thermodesulfobacteriota</taxon>
        <taxon>Desulfovibrionia</taxon>
        <taxon>Desulfovibrionales</taxon>
        <taxon>Desulfovibrionaceae</taxon>
        <taxon>Desulfovibrio</taxon>
    </lineage>
</organism>
<feature type="transmembrane region" description="Helical" evidence="6">
    <location>
        <begin position="227"/>
        <end position="246"/>
    </location>
</feature>
<name>A0A6L2R790_9BACT</name>
<evidence type="ECO:0000256" key="2">
    <source>
        <dbReference type="ARBA" id="ARBA00022475"/>
    </source>
</evidence>
<evidence type="ECO:0000256" key="3">
    <source>
        <dbReference type="ARBA" id="ARBA00022692"/>
    </source>
</evidence>
<feature type="transmembrane region" description="Helical" evidence="6">
    <location>
        <begin position="178"/>
        <end position="197"/>
    </location>
</feature>
<keyword evidence="2" id="KW-1003">Cell membrane</keyword>
<keyword evidence="4 6" id="KW-1133">Transmembrane helix</keyword>
<feature type="transmembrane region" description="Helical" evidence="6">
    <location>
        <begin position="400"/>
        <end position="427"/>
    </location>
</feature>
<feature type="transmembrane region" description="Helical" evidence="6">
    <location>
        <begin position="86"/>
        <end position="108"/>
    </location>
</feature>
<feature type="transmembrane region" description="Helical" evidence="6">
    <location>
        <begin position="15"/>
        <end position="35"/>
    </location>
</feature>
<feature type="transmembrane region" description="Helical" evidence="6">
    <location>
        <begin position="476"/>
        <end position="499"/>
    </location>
</feature>
<accession>A0A6L2R790</accession>
<evidence type="ECO:0000256" key="1">
    <source>
        <dbReference type="ARBA" id="ARBA00004651"/>
    </source>
</evidence>
<protein>
    <submittedName>
        <fullName evidence="7">RfbX-like uncharacterized exporter involved in cell wall biogenesis</fullName>
    </submittedName>
</protein>
<keyword evidence="3 6" id="KW-0812">Transmembrane</keyword>
<dbReference type="PANTHER" id="PTHR30250">
    <property type="entry name" value="PST FAMILY PREDICTED COLANIC ACID TRANSPORTER"/>
    <property type="match status" value="1"/>
</dbReference>